<evidence type="ECO:0000313" key="1">
    <source>
        <dbReference type="EMBL" id="KAI8019015.1"/>
    </source>
</evidence>
<proteinExistence type="predicted"/>
<dbReference type="EMBL" id="CM045759">
    <property type="protein sequence ID" value="KAI8019015.1"/>
    <property type="molecule type" value="Genomic_DNA"/>
</dbReference>
<keyword evidence="2" id="KW-1185">Reference proteome</keyword>
<name>A0ACC0I025_9ERIC</name>
<keyword evidence="1" id="KW-0808">Transferase</keyword>
<accession>A0ACC0I025</accession>
<comment type="caution">
    <text evidence="1">The sequence shown here is derived from an EMBL/GenBank/DDBJ whole genome shotgun (WGS) entry which is preliminary data.</text>
</comment>
<reference evidence="1 2" key="1">
    <citation type="journal article" date="2022" name="Plant J.">
        <title>Chromosome-level genome of Camellia lanceoleosa provides a valuable resource for understanding genome evolution and self-incompatibility.</title>
        <authorList>
            <person name="Gong W."/>
            <person name="Xiao S."/>
            <person name="Wang L."/>
            <person name="Liao Z."/>
            <person name="Chang Y."/>
            <person name="Mo W."/>
            <person name="Hu G."/>
            <person name="Li W."/>
            <person name="Zhao G."/>
            <person name="Zhu H."/>
            <person name="Hu X."/>
            <person name="Ji K."/>
            <person name="Xiang X."/>
            <person name="Song Q."/>
            <person name="Yuan D."/>
            <person name="Jin S."/>
            <person name="Zhang L."/>
        </authorList>
    </citation>
    <scope>NUCLEOTIDE SEQUENCE [LARGE SCALE GENOMIC DNA]</scope>
    <source>
        <strain evidence="1">SQ_2022a</strain>
    </source>
</reference>
<keyword evidence="1" id="KW-0418">Kinase</keyword>
<organism evidence="1 2">
    <name type="scientific">Camellia lanceoleosa</name>
    <dbReference type="NCBI Taxonomy" id="1840588"/>
    <lineage>
        <taxon>Eukaryota</taxon>
        <taxon>Viridiplantae</taxon>
        <taxon>Streptophyta</taxon>
        <taxon>Embryophyta</taxon>
        <taxon>Tracheophyta</taxon>
        <taxon>Spermatophyta</taxon>
        <taxon>Magnoliopsida</taxon>
        <taxon>eudicotyledons</taxon>
        <taxon>Gunneridae</taxon>
        <taxon>Pentapetalae</taxon>
        <taxon>asterids</taxon>
        <taxon>Ericales</taxon>
        <taxon>Theaceae</taxon>
        <taxon>Camellia</taxon>
    </lineage>
</organism>
<sequence length="158" mass="17917">MNSTHPSKESNIGETIKPIYSQEASEMWKRTNRSTQCSSSNSPEIPKSMLKPKIPLVEDNKINVMVTRSMMKQLDHTIDVNNEVKAVRAVQSCTSDLVLMDVCMPVMNGLQATRLIRSFEETSNWYVAVKVGIEQFVPPNDQKFNSSKKRMPIIVVRT</sequence>
<gene>
    <name evidence="1" type="ORF">LOK49_LG04G03091</name>
</gene>
<protein>
    <submittedName>
        <fullName evidence="1">Histidine kinase 5</fullName>
    </submittedName>
</protein>
<dbReference type="Proteomes" id="UP001060215">
    <property type="component" value="Chromosome 2"/>
</dbReference>
<evidence type="ECO:0000313" key="2">
    <source>
        <dbReference type="Proteomes" id="UP001060215"/>
    </source>
</evidence>